<comment type="caution">
    <text evidence="3">The sequence shown here is derived from an EMBL/GenBank/DDBJ whole genome shotgun (WGS) entry which is preliminary data.</text>
</comment>
<dbReference type="SUPFAM" id="SSF56601">
    <property type="entry name" value="beta-lactamase/transpeptidase-like"/>
    <property type="match status" value="1"/>
</dbReference>
<dbReference type="Pfam" id="PF00144">
    <property type="entry name" value="Beta-lactamase"/>
    <property type="match status" value="1"/>
</dbReference>
<accession>A0A316F9V5</accession>
<feature type="signal peptide" evidence="1">
    <location>
        <begin position="1"/>
        <end position="36"/>
    </location>
</feature>
<dbReference type="Gene3D" id="3.40.710.10">
    <property type="entry name" value="DD-peptidase/beta-lactamase superfamily"/>
    <property type="match status" value="1"/>
</dbReference>
<organism evidence="3 4">
    <name type="scientific">Actinoplanes xinjiangensis</name>
    <dbReference type="NCBI Taxonomy" id="512350"/>
    <lineage>
        <taxon>Bacteria</taxon>
        <taxon>Bacillati</taxon>
        <taxon>Actinomycetota</taxon>
        <taxon>Actinomycetes</taxon>
        <taxon>Micromonosporales</taxon>
        <taxon>Micromonosporaceae</taxon>
        <taxon>Actinoplanes</taxon>
    </lineage>
</organism>
<sequence length="426" mass="45692">MTIRTDTPATSSHPLRRTLLVLATAAALTGTGVAAAADQPRPVDATATPVDDALQREVARHVLAVGPPGYLARIDNGRRVYTLARGVADRRTGRPITTRDQFEAGSNTKTFTAVLILQQVDRGRIRLDAPVETYLPGVVPNGANITVRMLLNHSSGLFSYTGDPEFFVDMQRDPQHVHTDAELLAVAFAHEPYFEPGQGWQYSNTNYTLLGMILQKQTGKSLPDLVEQRIADPLGLKHTYFADPRATHTGRGYAHGYAISYAGGTPRYTDVSGWPLGGWAGAAGAMISTAGDLSRFFSAVLQGELFSQEQLRQMKTTVALPGSFPIKGGYGLGLLRTDSPCGTVWGHGGDTMGHHSTAVATEDGRRTAITDTTGEPDDLAQNPATERFQRTVLFGADIVNICQMLGKPVPSDVLGNLRGTGQPSGR</sequence>
<dbReference type="PROSITE" id="PS51318">
    <property type="entry name" value="TAT"/>
    <property type="match status" value="1"/>
</dbReference>
<dbReference type="InterPro" id="IPR050491">
    <property type="entry name" value="AmpC-like"/>
</dbReference>
<proteinExistence type="predicted"/>
<dbReference type="PANTHER" id="PTHR46825:SF7">
    <property type="entry name" value="D-ALANYL-D-ALANINE CARBOXYPEPTIDASE"/>
    <property type="match status" value="1"/>
</dbReference>
<dbReference type="RefSeq" id="WP_109597252.1">
    <property type="nucleotide sequence ID" value="NZ_BONA01000063.1"/>
</dbReference>
<dbReference type="PANTHER" id="PTHR46825">
    <property type="entry name" value="D-ALANYL-D-ALANINE-CARBOXYPEPTIDASE/ENDOPEPTIDASE AMPH"/>
    <property type="match status" value="1"/>
</dbReference>
<keyword evidence="3" id="KW-0378">Hydrolase</keyword>
<evidence type="ECO:0000259" key="2">
    <source>
        <dbReference type="Pfam" id="PF00144"/>
    </source>
</evidence>
<evidence type="ECO:0000313" key="3">
    <source>
        <dbReference type="EMBL" id="PWK43494.1"/>
    </source>
</evidence>
<keyword evidence="3" id="KW-0121">Carboxypeptidase</keyword>
<keyword evidence="4" id="KW-1185">Reference proteome</keyword>
<dbReference type="EMBL" id="QGGR01000013">
    <property type="protein sequence ID" value="PWK43494.1"/>
    <property type="molecule type" value="Genomic_DNA"/>
</dbReference>
<name>A0A316F9V5_9ACTN</name>
<dbReference type="InterPro" id="IPR001466">
    <property type="entry name" value="Beta-lactam-related"/>
</dbReference>
<keyword evidence="3" id="KW-0645">Protease</keyword>
<dbReference type="InterPro" id="IPR012338">
    <property type="entry name" value="Beta-lactam/transpept-like"/>
</dbReference>
<dbReference type="GO" id="GO:0004180">
    <property type="term" value="F:carboxypeptidase activity"/>
    <property type="evidence" value="ECO:0007669"/>
    <property type="project" value="UniProtKB-KW"/>
</dbReference>
<protein>
    <submittedName>
        <fullName evidence="3">D-alanyl-D-alanine carboxypeptidase</fullName>
    </submittedName>
</protein>
<keyword evidence="1" id="KW-0732">Signal</keyword>
<dbReference type="InterPro" id="IPR006311">
    <property type="entry name" value="TAT_signal"/>
</dbReference>
<reference evidence="3 4" key="1">
    <citation type="submission" date="2018-05" db="EMBL/GenBank/DDBJ databases">
        <title>Genomic Encyclopedia of Archaeal and Bacterial Type Strains, Phase II (KMG-II): from individual species to whole genera.</title>
        <authorList>
            <person name="Goeker M."/>
        </authorList>
    </citation>
    <scope>NUCLEOTIDE SEQUENCE [LARGE SCALE GENOMIC DNA]</scope>
    <source>
        <strain evidence="3 4">DSM 45184</strain>
    </source>
</reference>
<feature type="chain" id="PRO_5016373309" evidence="1">
    <location>
        <begin position="37"/>
        <end position="426"/>
    </location>
</feature>
<feature type="domain" description="Beta-lactamase-related" evidence="2">
    <location>
        <begin position="70"/>
        <end position="369"/>
    </location>
</feature>
<dbReference type="OrthoDB" id="3174977at2"/>
<gene>
    <name evidence="3" type="ORF">BC793_113176</name>
</gene>
<evidence type="ECO:0000313" key="4">
    <source>
        <dbReference type="Proteomes" id="UP000245697"/>
    </source>
</evidence>
<evidence type="ECO:0000256" key="1">
    <source>
        <dbReference type="SAM" id="SignalP"/>
    </source>
</evidence>
<dbReference type="AlphaFoldDB" id="A0A316F9V5"/>
<dbReference type="Proteomes" id="UP000245697">
    <property type="component" value="Unassembled WGS sequence"/>
</dbReference>